<evidence type="ECO:0000256" key="9">
    <source>
        <dbReference type="ARBA" id="ARBA00043873"/>
    </source>
</evidence>
<feature type="region of interest" description="Disordered" evidence="11">
    <location>
        <begin position="232"/>
        <end position="275"/>
    </location>
</feature>
<feature type="compositionally biased region" description="Low complexity" evidence="11">
    <location>
        <begin position="178"/>
        <end position="192"/>
    </location>
</feature>
<comment type="subcellular location">
    <subcellularLocation>
        <location evidence="1 10">Golgi apparatus membrane</location>
        <topology evidence="1 10">Peripheral membrane protein</topology>
    </subcellularLocation>
</comment>
<evidence type="ECO:0000256" key="6">
    <source>
        <dbReference type="ARBA" id="ARBA00023034"/>
    </source>
</evidence>
<accession>A0AAN6GVW1</accession>
<comment type="function">
    <text evidence="9">Acts as a component of the peripheral membrane COG complex that is involved in intra-Golgi protein trafficking. COG is located at the cis-Golgi, and regulates tethering of retrograde intra-Golgi vesicles and possibly a number of other membrane trafficking events.</text>
</comment>
<organism evidence="14 15">
    <name type="scientific">Tilletia horrida</name>
    <dbReference type="NCBI Taxonomy" id="155126"/>
    <lineage>
        <taxon>Eukaryota</taxon>
        <taxon>Fungi</taxon>
        <taxon>Dikarya</taxon>
        <taxon>Basidiomycota</taxon>
        <taxon>Ustilaginomycotina</taxon>
        <taxon>Exobasidiomycetes</taxon>
        <taxon>Tilletiales</taxon>
        <taxon>Tilletiaceae</taxon>
        <taxon>Tilletia</taxon>
    </lineage>
</organism>
<keyword evidence="5 10" id="KW-0653">Protein transport</keyword>
<gene>
    <name evidence="14" type="primary">COG6</name>
    <name evidence="14" type="ORF">OC846_001115</name>
</gene>
<keyword evidence="7 10" id="KW-0472">Membrane</keyword>
<dbReference type="GO" id="GO:0015031">
    <property type="term" value="P:protein transport"/>
    <property type="evidence" value="ECO:0007669"/>
    <property type="project" value="UniProtKB-KW"/>
</dbReference>
<comment type="similarity">
    <text evidence="2 10">Belongs to the COG6 family.</text>
</comment>
<evidence type="ECO:0000313" key="14">
    <source>
        <dbReference type="EMBL" id="KAK0556545.1"/>
    </source>
</evidence>
<dbReference type="GO" id="GO:0006891">
    <property type="term" value="P:intra-Golgi vesicle-mediated transport"/>
    <property type="evidence" value="ECO:0007669"/>
    <property type="project" value="UniProtKB-UniRule"/>
</dbReference>
<evidence type="ECO:0000256" key="2">
    <source>
        <dbReference type="ARBA" id="ARBA00011023"/>
    </source>
</evidence>
<comment type="subunit">
    <text evidence="10">Component of the conserved oligomeric Golgi complex.</text>
</comment>
<evidence type="ECO:0000256" key="10">
    <source>
        <dbReference type="RuleBase" id="RU365075"/>
    </source>
</evidence>
<feature type="compositionally biased region" description="Low complexity" evidence="11">
    <location>
        <begin position="424"/>
        <end position="441"/>
    </location>
</feature>
<evidence type="ECO:0000256" key="4">
    <source>
        <dbReference type="ARBA" id="ARBA00022448"/>
    </source>
</evidence>
<dbReference type="PANTHER" id="PTHR21506:SF0">
    <property type="entry name" value="CONSERVED OLIGOMERIC GOLGI COMPLEX SUBUNIT 6"/>
    <property type="match status" value="1"/>
</dbReference>
<dbReference type="GO" id="GO:0000139">
    <property type="term" value="C:Golgi membrane"/>
    <property type="evidence" value="ECO:0007669"/>
    <property type="project" value="UniProtKB-SubCell"/>
</dbReference>
<dbReference type="Proteomes" id="UP001176517">
    <property type="component" value="Unassembled WGS sequence"/>
</dbReference>
<reference evidence="14" key="1">
    <citation type="journal article" date="2023" name="PhytoFront">
        <title>Draft Genome Resources of Seven Strains of Tilletia horrida, Causal Agent of Kernel Smut of Rice.</title>
        <authorList>
            <person name="Khanal S."/>
            <person name="Antony Babu S."/>
            <person name="Zhou X.G."/>
        </authorList>
    </citation>
    <scope>NUCLEOTIDE SEQUENCE</scope>
    <source>
        <strain evidence="14">TX6</strain>
    </source>
</reference>
<evidence type="ECO:0000259" key="13">
    <source>
        <dbReference type="Pfam" id="PF20653"/>
    </source>
</evidence>
<keyword evidence="4 10" id="KW-0813">Transport</keyword>
<proteinExistence type="inferred from homology"/>
<evidence type="ECO:0000256" key="11">
    <source>
        <dbReference type="SAM" id="MobiDB-lite"/>
    </source>
</evidence>
<dbReference type="AlphaFoldDB" id="A0AAN6GVW1"/>
<dbReference type="SMART" id="SM01087">
    <property type="entry name" value="COG6"/>
    <property type="match status" value="1"/>
</dbReference>
<evidence type="ECO:0000259" key="12">
    <source>
        <dbReference type="Pfam" id="PF06419"/>
    </source>
</evidence>
<feature type="domain" description="Conserved oligomeric complex COG6 N-terminal" evidence="12">
    <location>
        <begin position="60"/>
        <end position="163"/>
    </location>
</feature>
<evidence type="ECO:0000256" key="1">
    <source>
        <dbReference type="ARBA" id="ARBA00004395"/>
    </source>
</evidence>
<evidence type="ECO:0000256" key="5">
    <source>
        <dbReference type="ARBA" id="ARBA00022927"/>
    </source>
</evidence>
<comment type="caution">
    <text evidence="14">The sequence shown here is derived from an EMBL/GenBank/DDBJ whole genome shotgun (WGS) entry which is preliminary data.</text>
</comment>
<keyword evidence="15" id="KW-1185">Reference proteome</keyword>
<evidence type="ECO:0000256" key="3">
    <source>
        <dbReference type="ARBA" id="ARBA00020973"/>
    </source>
</evidence>
<sequence length="870" mass="93642">MAAAASAPEENGLPSFSLSVKLRQVLADVPNPDSVRDALAAIAYLYPSPSSSSSRPVDITRARKNVLDDLDAHLLSAAQQVHSAYAPAVAAIDQLTPLIDDIVAESERIHSQFEGISKDTANVLSESESLQKQRTTLSWQSGQVAAFLKKYSLSDAELLILNNPAAAEAAAVSQAARSAASSSNRRNSVAPPIESVTTTGSHGIGRPLFDVIDRLEHIRQDCAELLGLIEEEEEEVEDQPETQAHVGKPEAKITSPKEQPTSLASALPITRDPSQKKDMMRAGMHILRLTSEQLNTAHSRLARWCTFEFRQPFREGVEVSPIMREAVQRLAEGGREDLLGPALSTLTQTRSTALTQAFNTALTQGGPPPSYLPRPIELSAHDPTRYVGDMLAWVHQALASERELLGSLVGVGDDDEADAAHELGAVSSSMSPSSRSQQSQSAIGRRIGQRRRWSVNPAEVIDMMQGSDDAAAASSNTSEALAGSLALASARTAQKGIIRPRERLRDLLDRDLEGCCRPLKVRVTQTLQSQEGSITAFKLASLIGFYSSTMDQTIGKSASLSGALRDLTTAAYSAFFSNLERQANGLAKFVDPPESDLAPPPPLFGASSTLKELLALHLSAKEEDALFNTDNGGKSASDPISLNDFTHVTTRLVEPILKMVDRMAEALRLAVARRSLGSTGYARLGVSFAGRGSGSVKPSQGTEVVETWEEAVFLANCWSHVLTILRPYDFVESTVQDVTKRVDSKAEVLSDLYYKYLLNQSGLAGILPADSPAGSTEEVTLSTAQAEKSLDELDKFLASPTALIISHPALKKLQPADLRNGIHARSLAKLADAYQFIYSRYSEADATKGSIVLRRTPEEVRLLLGAGHSA</sequence>
<dbReference type="PANTHER" id="PTHR21506">
    <property type="entry name" value="COMPONENT OF OLIGOMERIC GOLGI COMPLEX 6"/>
    <property type="match status" value="1"/>
</dbReference>
<comment type="function">
    <text evidence="10">Acts as component of the peripheral membrane COG complex that is involved in intra-Golgi protein trafficking. COG is located at the cis-Golgi, and regulates tethering of retrograde intra-Golgi vesicles and possibly a number of other membrane trafficking events.</text>
</comment>
<evidence type="ECO:0000256" key="8">
    <source>
        <dbReference type="ARBA" id="ARBA00031348"/>
    </source>
</evidence>
<feature type="region of interest" description="Disordered" evidence="11">
    <location>
        <begin position="178"/>
        <end position="200"/>
    </location>
</feature>
<dbReference type="Pfam" id="PF06419">
    <property type="entry name" value="COG6_N"/>
    <property type="match status" value="1"/>
</dbReference>
<feature type="region of interest" description="Disordered" evidence="11">
    <location>
        <begin position="424"/>
        <end position="449"/>
    </location>
</feature>
<dbReference type="EMBL" id="JAPDMZ010000014">
    <property type="protein sequence ID" value="KAK0556545.1"/>
    <property type="molecule type" value="Genomic_DNA"/>
</dbReference>
<dbReference type="InterPro" id="IPR048369">
    <property type="entry name" value="COG6_C"/>
</dbReference>
<dbReference type="Pfam" id="PF20653">
    <property type="entry name" value="COG6_C"/>
    <property type="match status" value="1"/>
</dbReference>
<dbReference type="GO" id="GO:0017119">
    <property type="term" value="C:Golgi transport complex"/>
    <property type="evidence" value="ECO:0007669"/>
    <property type="project" value="UniProtKB-UniRule"/>
</dbReference>
<protein>
    <recommendedName>
        <fullName evidence="3 10">Conserved oligomeric Golgi complex subunit 6</fullName>
        <shortName evidence="10">COG complex subunit 6</shortName>
    </recommendedName>
    <alternativeName>
        <fullName evidence="8 10">Component of oligomeric Golgi complex 6</fullName>
    </alternativeName>
</protein>
<evidence type="ECO:0000256" key="7">
    <source>
        <dbReference type="ARBA" id="ARBA00023136"/>
    </source>
</evidence>
<feature type="domain" description="Conserved Oligomeric Golgi complex subunit 6 C-terminal" evidence="13">
    <location>
        <begin position="281"/>
        <end position="864"/>
    </location>
</feature>
<dbReference type="InterPro" id="IPR010490">
    <property type="entry name" value="COG6"/>
</dbReference>
<keyword evidence="6 10" id="KW-0333">Golgi apparatus</keyword>
<evidence type="ECO:0000313" key="15">
    <source>
        <dbReference type="Proteomes" id="UP001176517"/>
    </source>
</evidence>
<name>A0AAN6GVW1_9BASI</name>
<dbReference type="InterPro" id="IPR048368">
    <property type="entry name" value="COG6_N"/>
</dbReference>